<protein>
    <submittedName>
        <fullName evidence="10">Ger(X)C family spore germination protein</fullName>
    </submittedName>
</protein>
<evidence type="ECO:0000256" key="3">
    <source>
        <dbReference type="ARBA" id="ARBA00022544"/>
    </source>
</evidence>
<dbReference type="Pfam" id="PF25198">
    <property type="entry name" value="Spore_GerAC_N"/>
    <property type="match status" value="1"/>
</dbReference>
<comment type="subcellular location">
    <subcellularLocation>
        <location evidence="1">Membrane</location>
        <topology evidence="1">Lipid-anchor</topology>
    </subcellularLocation>
</comment>
<sequence length="407" mass="45113">MRASRIVPFVLLLGAVAILPGCWNSRELKDLAIVLAMGVDRVPESGKFKVSFQIIDPGTVAAGRAGGGGEGLGVPVTVYSGTGSTLFEAIRQTSEKVPRQLFFSQIRLILIGEPFAREGVSNLFDFFERSHEVRLTTSLLVARDNDAETVLKVMAPLEKIPADAMFGKLRTASKVWSESLDMQVDAVVNSLVGPGKQLILSGVRLKGDPSLGERKANVEHVDPPALFDIEGIGLFRNGKLETWLEGDTARGVLWVDNKVDGTVMTIPCQNKKDATAIEIMRSRTKVRADIRNGDPVFQVTVKSEGNINEVLCPIDLSKKETMVRMERELSRQIEREVREAVQVAQSHASDIFGFGDALNRSRPKAWRKMKNSWSRTFAECRVEVKAESYIRRSGMRIKPYTKAEKQR</sequence>
<reference evidence="10 11" key="1">
    <citation type="submission" date="2020-08" db="EMBL/GenBank/DDBJ databases">
        <title>Cohnella phylogeny.</title>
        <authorList>
            <person name="Dunlap C."/>
        </authorList>
    </citation>
    <scope>NUCLEOTIDE SEQUENCE [LARGE SCALE GENOMIC DNA]</scope>
    <source>
        <strain evidence="10 11">CBP 2801</strain>
    </source>
</reference>
<dbReference type="InterPro" id="IPR038501">
    <property type="entry name" value="Spore_GerAC_C_sf"/>
</dbReference>
<feature type="domain" description="Spore germination GerAC-like C-terminal" evidence="8">
    <location>
        <begin position="230"/>
        <end position="394"/>
    </location>
</feature>
<organism evidence="10 11">
    <name type="scientific">Cohnella zeiphila</name>
    <dbReference type="NCBI Taxonomy" id="2761120"/>
    <lineage>
        <taxon>Bacteria</taxon>
        <taxon>Bacillati</taxon>
        <taxon>Bacillota</taxon>
        <taxon>Bacilli</taxon>
        <taxon>Bacillales</taxon>
        <taxon>Paenibacillaceae</taxon>
        <taxon>Cohnella</taxon>
    </lineage>
</organism>
<keyword evidence="11" id="KW-1185">Reference proteome</keyword>
<comment type="similarity">
    <text evidence="2">Belongs to the GerABKC lipoprotein family.</text>
</comment>
<dbReference type="GO" id="GO:0016020">
    <property type="term" value="C:membrane"/>
    <property type="evidence" value="ECO:0007669"/>
    <property type="project" value="UniProtKB-SubCell"/>
</dbReference>
<dbReference type="AlphaFoldDB" id="A0A7X0VU88"/>
<dbReference type="GO" id="GO:0009847">
    <property type="term" value="P:spore germination"/>
    <property type="evidence" value="ECO:0007669"/>
    <property type="project" value="InterPro"/>
</dbReference>
<evidence type="ECO:0000256" key="2">
    <source>
        <dbReference type="ARBA" id="ARBA00007886"/>
    </source>
</evidence>
<dbReference type="PANTHER" id="PTHR35789">
    <property type="entry name" value="SPORE GERMINATION PROTEIN B3"/>
    <property type="match status" value="1"/>
</dbReference>
<dbReference type="Proteomes" id="UP000564644">
    <property type="component" value="Unassembled WGS sequence"/>
</dbReference>
<evidence type="ECO:0000259" key="8">
    <source>
        <dbReference type="Pfam" id="PF05504"/>
    </source>
</evidence>
<keyword evidence="3" id="KW-0309">Germination</keyword>
<evidence type="ECO:0000256" key="4">
    <source>
        <dbReference type="ARBA" id="ARBA00022729"/>
    </source>
</evidence>
<dbReference type="NCBIfam" id="TIGR02887">
    <property type="entry name" value="spore_ger_x_C"/>
    <property type="match status" value="1"/>
</dbReference>
<evidence type="ECO:0000256" key="6">
    <source>
        <dbReference type="ARBA" id="ARBA00023139"/>
    </source>
</evidence>
<name>A0A7X0VU88_9BACL</name>
<dbReference type="InterPro" id="IPR057336">
    <property type="entry name" value="GerAC_N"/>
</dbReference>
<dbReference type="Pfam" id="PF05504">
    <property type="entry name" value="Spore_GerAC"/>
    <property type="match status" value="1"/>
</dbReference>
<evidence type="ECO:0000313" key="10">
    <source>
        <dbReference type="EMBL" id="MBB6730135.1"/>
    </source>
</evidence>
<feature type="domain" description="Spore germination protein N-terminal" evidence="9">
    <location>
        <begin position="24"/>
        <end position="203"/>
    </location>
</feature>
<comment type="caution">
    <text evidence="10">The sequence shown here is derived from an EMBL/GenBank/DDBJ whole genome shotgun (WGS) entry which is preliminary data.</text>
</comment>
<keyword evidence="6" id="KW-0564">Palmitate</keyword>
<evidence type="ECO:0000259" key="9">
    <source>
        <dbReference type="Pfam" id="PF25198"/>
    </source>
</evidence>
<dbReference type="InterPro" id="IPR046953">
    <property type="entry name" value="Spore_GerAC-like_C"/>
</dbReference>
<evidence type="ECO:0000256" key="5">
    <source>
        <dbReference type="ARBA" id="ARBA00023136"/>
    </source>
</evidence>
<dbReference type="Gene3D" id="3.30.300.210">
    <property type="entry name" value="Nutrient germinant receptor protein C, domain 3"/>
    <property type="match status" value="1"/>
</dbReference>
<keyword evidence="7" id="KW-0449">Lipoprotein</keyword>
<dbReference type="InterPro" id="IPR008844">
    <property type="entry name" value="Spore_GerAC-like"/>
</dbReference>
<dbReference type="EMBL" id="JACJVO010000005">
    <property type="protein sequence ID" value="MBB6730135.1"/>
    <property type="molecule type" value="Genomic_DNA"/>
</dbReference>
<dbReference type="RefSeq" id="WP_185127803.1">
    <property type="nucleotide sequence ID" value="NZ_JACJVO010000005.1"/>
</dbReference>
<accession>A0A7X0VU88</accession>
<evidence type="ECO:0000256" key="7">
    <source>
        <dbReference type="ARBA" id="ARBA00023288"/>
    </source>
</evidence>
<keyword evidence="4" id="KW-0732">Signal</keyword>
<dbReference type="PANTHER" id="PTHR35789:SF1">
    <property type="entry name" value="SPORE GERMINATION PROTEIN B3"/>
    <property type="match status" value="1"/>
</dbReference>
<keyword evidence="5" id="KW-0472">Membrane</keyword>
<evidence type="ECO:0000256" key="1">
    <source>
        <dbReference type="ARBA" id="ARBA00004635"/>
    </source>
</evidence>
<evidence type="ECO:0000313" key="11">
    <source>
        <dbReference type="Proteomes" id="UP000564644"/>
    </source>
</evidence>
<proteinExistence type="inferred from homology"/>
<gene>
    <name evidence="10" type="ORF">H7C18_04420</name>
</gene>